<proteinExistence type="predicted"/>
<accession>A0ABD0NPV8</accession>
<evidence type="ECO:0000313" key="1">
    <source>
        <dbReference type="EMBL" id="KAL0163422.1"/>
    </source>
</evidence>
<gene>
    <name evidence="1" type="ORF">M9458_042818</name>
</gene>
<sequence length="70" mass="8408">VQTQETEEKINKEFEELREILRNEEVARITVLREEEKQKSQMIKNKTGKTRKQIVDVEEQMKANDDSFLQ</sequence>
<feature type="non-terminal residue" evidence="1">
    <location>
        <position position="70"/>
    </location>
</feature>
<dbReference type="Proteomes" id="UP001529510">
    <property type="component" value="Unassembled WGS sequence"/>
</dbReference>
<protein>
    <submittedName>
        <fullName evidence="1">Uncharacterized protein</fullName>
    </submittedName>
</protein>
<dbReference type="AlphaFoldDB" id="A0ABD0NPV8"/>
<organism evidence="1 2">
    <name type="scientific">Cirrhinus mrigala</name>
    <name type="common">Mrigala</name>
    <dbReference type="NCBI Taxonomy" id="683832"/>
    <lineage>
        <taxon>Eukaryota</taxon>
        <taxon>Metazoa</taxon>
        <taxon>Chordata</taxon>
        <taxon>Craniata</taxon>
        <taxon>Vertebrata</taxon>
        <taxon>Euteleostomi</taxon>
        <taxon>Actinopterygii</taxon>
        <taxon>Neopterygii</taxon>
        <taxon>Teleostei</taxon>
        <taxon>Ostariophysi</taxon>
        <taxon>Cypriniformes</taxon>
        <taxon>Cyprinidae</taxon>
        <taxon>Labeoninae</taxon>
        <taxon>Labeonini</taxon>
        <taxon>Cirrhinus</taxon>
    </lineage>
</organism>
<reference evidence="1 2" key="1">
    <citation type="submission" date="2024-05" db="EMBL/GenBank/DDBJ databases">
        <title>Genome sequencing and assembly of Indian major carp, Cirrhinus mrigala (Hamilton, 1822).</title>
        <authorList>
            <person name="Mohindra V."/>
            <person name="Chowdhury L.M."/>
            <person name="Lal K."/>
            <person name="Jena J.K."/>
        </authorList>
    </citation>
    <scope>NUCLEOTIDE SEQUENCE [LARGE SCALE GENOMIC DNA]</scope>
    <source>
        <strain evidence="1">CM1030</strain>
        <tissue evidence="1">Blood</tissue>
    </source>
</reference>
<feature type="non-terminal residue" evidence="1">
    <location>
        <position position="1"/>
    </location>
</feature>
<name>A0ABD0NPV8_CIRMR</name>
<comment type="caution">
    <text evidence="1">The sequence shown here is derived from an EMBL/GenBank/DDBJ whole genome shotgun (WGS) entry which is preliminary data.</text>
</comment>
<keyword evidence="2" id="KW-1185">Reference proteome</keyword>
<dbReference type="EMBL" id="JAMKFB020000021">
    <property type="protein sequence ID" value="KAL0163422.1"/>
    <property type="molecule type" value="Genomic_DNA"/>
</dbReference>
<evidence type="ECO:0000313" key="2">
    <source>
        <dbReference type="Proteomes" id="UP001529510"/>
    </source>
</evidence>